<dbReference type="Gene3D" id="1.10.150.400">
    <property type="match status" value="1"/>
</dbReference>
<protein>
    <submittedName>
        <fullName evidence="1">HAD-IA family hydrolase</fullName>
    </submittedName>
</protein>
<dbReference type="Pfam" id="PF00702">
    <property type="entry name" value="Hydrolase"/>
    <property type="match status" value="1"/>
</dbReference>
<gene>
    <name evidence="1" type="ORF">G0Q06_07220</name>
</gene>
<sequence length="666" mass="76174">MSPEFEGHLADVEVLSLDIFDTVLGRRCALPDDTFTILETELVERFGEAFNHFAQIRRDADSRARRRAWDERQSEEILLDDIYTLLKEDYPAWPLDAAELIEHEMAVEKRLLYPLENAKAMIRSAREAGKRVILISDMYLPQTFCEDCLRENGFEDYDAFYLSSTIGKLKHTGKLFQHVLDDLQISPEKLLHVGDNPRSDGKQAAKLGIRTLQIGKAIDSIDRFSGNPWEPLLLKSSRSPQESLLLGLSARGCLREDLHEDPFWYRIGYQFAAPLIYGYVQFLIEKLRGRGIKKVYFLSRDGHILKQVYEILTTNLSDCPEADYLFASRRALNFASIHELDKVTEDWLAEGIGLTIGDFLRRINIDPQAHLESIRECGFDNIDHPVVGGHEYENLRKLYHHISPALLEAAAKERSIYLSYLRHKGVLDDQSFVLVDVGWMTSIQRSFEKLLRPEAPDLPIEGYYLGTYPQAIERSGPLSKHVHYLMEYGFPEDTMDIIRHCVCLVEFFFAAPEHTFLFMEGDTDTGFSPVLAKDHDNQDDLPALAEIHGAVIEYVQEIMRASNGPGKGVPPKDVMRLLQRLLVEPSAEEATRLGAVKYADGYGSYFRHSCMAGPSGFKGLGISKKLWKQEFKQSHWRKGYYTQLSRPERMLFKLLYPAARFSKPHG</sequence>
<keyword evidence="2" id="KW-1185">Reference proteome</keyword>
<evidence type="ECO:0000313" key="2">
    <source>
        <dbReference type="Proteomes" id="UP000478417"/>
    </source>
</evidence>
<dbReference type="Gene3D" id="3.40.50.1000">
    <property type="entry name" value="HAD superfamily/HAD-like"/>
    <property type="match status" value="1"/>
</dbReference>
<dbReference type="EMBL" id="JAAGNX010000002">
    <property type="protein sequence ID" value="NDV62233.1"/>
    <property type="molecule type" value="Genomic_DNA"/>
</dbReference>
<dbReference type="AlphaFoldDB" id="A0A6B2M0J0"/>
<proteinExistence type="predicted"/>
<dbReference type="Proteomes" id="UP000478417">
    <property type="component" value="Unassembled WGS sequence"/>
</dbReference>
<organism evidence="1 2">
    <name type="scientific">Oceanipulchritudo coccoides</name>
    <dbReference type="NCBI Taxonomy" id="2706888"/>
    <lineage>
        <taxon>Bacteria</taxon>
        <taxon>Pseudomonadati</taxon>
        <taxon>Verrucomicrobiota</taxon>
        <taxon>Opitutia</taxon>
        <taxon>Puniceicoccales</taxon>
        <taxon>Oceanipulchritudinaceae</taxon>
        <taxon>Oceanipulchritudo</taxon>
    </lineage>
</organism>
<evidence type="ECO:0000313" key="1">
    <source>
        <dbReference type="EMBL" id="NDV62233.1"/>
    </source>
</evidence>
<name>A0A6B2M0J0_9BACT</name>
<dbReference type="InterPro" id="IPR006439">
    <property type="entry name" value="HAD-SF_hydro_IA"/>
</dbReference>
<dbReference type="SUPFAM" id="SSF56784">
    <property type="entry name" value="HAD-like"/>
    <property type="match status" value="1"/>
</dbReference>
<dbReference type="NCBIfam" id="TIGR01549">
    <property type="entry name" value="HAD-SF-IA-v1"/>
    <property type="match status" value="1"/>
</dbReference>
<accession>A0A6B2M0J0</accession>
<dbReference type="InterPro" id="IPR023214">
    <property type="entry name" value="HAD_sf"/>
</dbReference>
<comment type="caution">
    <text evidence="1">The sequence shown here is derived from an EMBL/GenBank/DDBJ whole genome shotgun (WGS) entry which is preliminary data.</text>
</comment>
<dbReference type="RefSeq" id="WP_163963952.1">
    <property type="nucleotide sequence ID" value="NZ_JAAGNX010000002.1"/>
</dbReference>
<keyword evidence="1" id="KW-0378">Hydrolase</keyword>
<dbReference type="InterPro" id="IPR036412">
    <property type="entry name" value="HAD-like_sf"/>
</dbReference>
<dbReference type="GO" id="GO:0016787">
    <property type="term" value="F:hydrolase activity"/>
    <property type="evidence" value="ECO:0007669"/>
    <property type="project" value="UniProtKB-KW"/>
</dbReference>
<reference evidence="1 2" key="1">
    <citation type="submission" date="2020-02" db="EMBL/GenBank/DDBJ databases">
        <title>Albibacoteraceae fam. nov., the first described family within the subdivision 4 Verrucomicrobia.</title>
        <authorList>
            <person name="Xi F."/>
        </authorList>
    </citation>
    <scope>NUCLEOTIDE SEQUENCE [LARGE SCALE GENOMIC DNA]</scope>
    <source>
        <strain evidence="1 2">CK1056</strain>
    </source>
</reference>